<evidence type="ECO:0000313" key="2">
    <source>
        <dbReference type="Proteomes" id="UP000821845"/>
    </source>
</evidence>
<gene>
    <name evidence="1" type="ORF">HPB50_016508</name>
</gene>
<dbReference type="EMBL" id="CM023482">
    <property type="protein sequence ID" value="KAH6939200.1"/>
    <property type="molecule type" value="Genomic_DNA"/>
</dbReference>
<evidence type="ECO:0000313" key="1">
    <source>
        <dbReference type="EMBL" id="KAH6939200.1"/>
    </source>
</evidence>
<name>A0ACB7SX32_HYAAI</name>
<dbReference type="Proteomes" id="UP000821845">
    <property type="component" value="Chromosome 2"/>
</dbReference>
<organism evidence="1 2">
    <name type="scientific">Hyalomma asiaticum</name>
    <name type="common">Tick</name>
    <dbReference type="NCBI Taxonomy" id="266040"/>
    <lineage>
        <taxon>Eukaryota</taxon>
        <taxon>Metazoa</taxon>
        <taxon>Ecdysozoa</taxon>
        <taxon>Arthropoda</taxon>
        <taxon>Chelicerata</taxon>
        <taxon>Arachnida</taxon>
        <taxon>Acari</taxon>
        <taxon>Parasitiformes</taxon>
        <taxon>Ixodida</taxon>
        <taxon>Ixodoidea</taxon>
        <taxon>Ixodidae</taxon>
        <taxon>Hyalomminae</taxon>
        <taxon>Hyalomma</taxon>
    </lineage>
</organism>
<sequence>MGDASQREGFACAAVSPLGGNATSHTSGKRGHTHKRIKKKKEEKSSPISRCRFLSPLFPPCLFSSCVSRGQGSLFECLFKFEHACPSADAAFRRSREGGLWRRPPDLPPFCTPLSRGCLGSPLEIGRFLEMSGLSRIAGNEVDSSDAAAADGWPAKEGG</sequence>
<reference evidence="1" key="1">
    <citation type="submission" date="2020-05" db="EMBL/GenBank/DDBJ databases">
        <title>Large-scale comparative analyses of tick genomes elucidate their genetic diversity and vector capacities.</title>
        <authorList>
            <person name="Jia N."/>
            <person name="Wang J."/>
            <person name="Shi W."/>
            <person name="Du L."/>
            <person name="Sun Y."/>
            <person name="Zhan W."/>
            <person name="Jiang J."/>
            <person name="Wang Q."/>
            <person name="Zhang B."/>
            <person name="Ji P."/>
            <person name="Sakyi L.B."/>
            <person name="Cui X."/>
            <person name="Yuan T."/>
            <person name="Jiang B."/>
            <person name="Yang W."/>
            <person name="Lam T.T.-Y."/>
            <person name="Chang Q."/>
            <person name="Ding S."/>
            <person name="Wang X."/>
            <person name="Zhu J."/>
            <person name="Ruan X."/>
            <person name="Zhao L."/>
            <person name="Wei J."/>
            <person name="Que T."/>
            <person name="Du C."/>
            <person name="Cheng J."/>
            <person name="Dai P."/>
            <person name="Han X."/>
            <person name="Huang E."/>
            <person name="Gao Y."/>
            <person name="Liu J."/>
            <person name="Shao H."/>
            <person name="Ye R."/>
            <person name="Li L."/>
            <person name="Wei W."/>
            <person name="Wang X."/>
            <person name="Wang C."/>
            <person name="Yang T."/>
            <person name="Huo Q."/>
            <person name="Li W."/>
            <person name="Guo W."/>
            <person name="Chen H."/>
            <person name="Zhou L."/>
            <person name="Ni X."/>
            <person name="Tian J."/>
            <person name="Zhou Y."/>
            <person name="Sheng Y."/>
            <person name="Liu T."/>
            <person name="Pan Y."/>
            <person name="Xia L."/>
            <person name="Li J."/>
            <person name="Zhao F."/>
            <person name="Cao W."/>
        </authorList>
    </citation>
    <scope>NUCLEOTIDE SEQUENCE</scope>
    <source>
        <strain evidence="1">Hyas-2018</strain>
    </source>
</reference>
<keyword evidence="2" id="KW-1185">Reference proteome</keyword>
<protein>
    <submittedName>
        <fullName evidence="1">Uncharacterized protein</fullName>
    </submittedName>
</protein>
<proteinExistence type="predicted"/>
<comment type="caution">
    <text evidence="1">The sequence shown here is derived from an EMBL/GenBank/DDBJ whole genome shotgun (WGS) entry which is preliminary data.</text>
</comment>
<accession>A0ACB7SX32</accession>